<organism evidence="1">
    <name type="scientific">Tanacetum cinerariifolium</name>
    <name type="common">Dalmatian daisy</name>
    <name type="synonym">Chrysanthemum cinerariifolium</name>
    <dbReference type="NCBI Taxonomy" id="118510"/>
    <lineage>
        <taxon>Eukaryota</taxon>
        <taxon>Viridiplantae</taxon>
        <taxon>Streptophyta</taxon>
        <taxon>Embryophyta</taxon>
        <taxon>Tracheophyta</taxon>
        <taxon>Spermatophyta</taxon>
        <taxon>Magnoliopsida</taxon>
        <taxon>eudicotyledons</taxon>
        <taxon>Gunneridae</taxon>
        <taxon>Pentapetalae</taxon>
        <taxon>asterids</taxon>
        <taxon>campanulids</taxon>
        <taxon>Asterales</taxon>
        <taxon>Asteraceae</taxon>
        <taxon>Asteroideae</taxon>
        <taxon>Anthemideae</taxon>
        <taxon>Anthemidinae</taxon>
        <taxon>Tanacetum</taxon>
    </lineage>
</organism>
<dbReference type="SUPFAM" id="SSF56672">
    <property type="entry name" value="DNA/RNA polymerases"/>
    <property type="match status" value="1"/>
</dbReference>
<keyword evidence="1" id="KW-0808">Transferase</keyword>
<reference evidence="1" key="1">
    <citation type="journal article" date="2019" name="Sci. Rep.">
        <title>Draft genome of Tanacetum cinerariifolium, the natural source of mosquito coil.</title>
        <authorList>
            <person name="Yamashiro T."/>
            <person name="Shiraishi A."/>
            <person name="Satake H."/>
            <person name="Nakayama K."/>
        </authorList>
    </citation>
    <scope>NUCLEOTIDE SEQUENCE</scope>
</reference>
<accession>A0A6L2LKH0</accession>
<dbReference type="InterPro" id="IPR043502">
    <property type="entry name" value="DNA/RNA_pol_sf"/>
</dbReference>
<dbReference type="Gene3D" id="3.10.10.10">
    <property type="entry name" value="HIV Type 1 Reverse Transcriptase, subunit A, domain 1"/>
    <property type="match status" value="1"/>
</dbReference>
<dbReference type="EMBL" id="BKCJ010004529">
    <property type="protein sequence ID" value="GEU61579.1"/>
    <property type="molecule type" value="Genomic_DNA"/>
</dbReference>
<protein>
    <submittedName>
        <fullName evidence="1">DNA-directed DNA polymerase</fullName>
    </submittedName>
</protein>
<evidence type="ECO:0000313" key="1">
    <source>
        <dbReference type="EMBL" id="GEU61579.1"/>
    </source>
</evidence>
<gene>
    <name evidence="1" type="ORF">Tci_033557</name>
</gene>
<keyword evidence="1" id="KW-0239">DNA-directed DNA polymerase</keyword>
<dbReference type="PANTHER" id="PTHR24559">
    <property type="entry name" value="TRANSPOSON TY3-I GAG-POL POLYPROTEIN"/>
    <property type="match status" value="1"/>
</dbReference>
<dbReference type="PANTHER" id="PTHR24559:SF429">
    <property type="entry name" value="RNA-DIRECTED DNA POLYMERASE HOMOLOG"/>
    <property type="match status" value="1"/>
</dbReference>
<comment type="caution">
    <text evidence="1">The sequence shown here is derived from an EMBL/GenBank/DDBJ whole genome shotgun (WGS) entry which is preliminary data.</text>
</comment>
<proteinExistence type="predicted"/>
<dbReference type="GO" id="GO:0003887">
    <property type="term" value="F:DNA-directed DNA polymerase activity"/>
    <property type="evidence" value="ECO:0007669"/>
    <property type="project" value="UniProtKB-KW"/>
</dbReference>
<dbReference type="AlphaFoldDB" id="A0A6L2LKH0"/>
<keyword evidence="1" id="KW-0548">Nucleotidyltransferase</keyword>
<dbReference type="InterPro" id="IPR053134">
    <property type="entry name" value="RNA-dir_DNA_polymerase"/>
</dbReference>
<name>A0A6L2LKH0_TANCI</name>
<sequence>MRYFYPKVEPVELLEWKALENRLKLLSIELPKLELKEIPEHLEYAFLHEDDQIPVVISSALSAIKKARLLAVLMNHKGAIVWSIADIKGINTSFCTHKILMEDEFKPTSSPKDDPWFSHVQVVPKKGGTTIVKNEKNELIPQRMVTGWRVCIDYRKLNNAIWKDHFPLPFIDRMFERRVMNLGMPTMPITWLVAYYSSVLLAKKRKSSSTILGIISGMSHFYLSNVQTKLYEGVSLEARQPKSFGNVIAAHQEDIMERTKRWHDKRIKAPTKYEKGNKVLLFNSRLRLFPGNLNSSWYGPFAVTKDMKNRVIELYDEDGNEFIVNKQCVKPYQKDAINVDKDDDVTLEDQGEDT</sequence>